<keyword evidence="7" id="KW-1185">Reference proteome</keyword>
<dbReference type="PRINTS" id="PR00455">
    <property type="entry name" value="HTHTETR"/>
</dbReference>
<dbReference type="Pfam" id="PF00440">
    <property type="entry name" value="TetR_N"/>
    <property type="match status" value="1"/>
</dbReference>
<feature type="DNA-binding region" description="H-T-H motif" evidence="4">
    <location>
        <begin position="34"/>
        <end position="53"/>
    </location>
</feature>
<dbReference type="PANTHER" id="PTHR47506">
    <property type="entry name" value="TRANSCRIPTIONAL REGULATORY PROTEIN"/>
    <property type="match status" value="1"/>
</dbReference>
<dbReference type="Gene3D" id="1.10.357.10">
    <property type="entry name" value="Tetracycline Repressor, domain 2"/>
    <property type="match status" value="1"/>
</dbReference>
<reference evidence="6 7" key="1">
    <citation type="submission" date="2018-06" db="EMBL/GenBank/DDBJ databases">
        <title>Genomic Encyclopedia of Type Strains, Phase IV (KMG-IV): sequencing the most valuable type-strain genomes for metagenomic binning, comparative biology and taxonomic classification.</title>
        <authorList>
            <person name="Goeker M."/>
        </authorList>
    </citation>
    <scope>NUCLEOTIDE SEQUENCE [LARGE SCALE GENOMIC DNA]</scope>
    <source>
        <strain evidence="6 7">DSM 15140</strain>
    </source>
</reference>
<comment type="caution">
    <text evidence="6">The sequence shown here is derived from an EMBL/GenBank/DDBJ whole genome shotgun (WGS) entry which is preliminary data.</text>
</comment>
<organism evidence="6 7">
    <name type="scientific">Paraliobacillus ryukyuensis</name>
    <dbReference type="NCBI Taxonomy" id="200904"/>
    <lineage>
        <taxon>Bacteria</taxon>
        <taxon>Bacillati</taxon>
        <taxon>Bacillota</taxon>
        <taxon>Bacilli</taxon>
        <taxon>Bacillales</taxon>
        <taxon>Bacillaceae</taxon>
        <taxon>Paraliobacillus</taxon>
    </lineage>
</organism>
<evidence type="ECO:0000256" key="3">
    <source>
        <dbReference type="ARBA" id="ARBA00023163"/>
    </source>
</evidence>
<keyword evidence="2 4" id="KW-0238">DNA-binding</keyword>
<proteinExistence type="predicted"/>
<dbReference type="AlphaFoldDB" id="A0A366DWB9"/>
<gene>
    <name evidence="6" type="ORF">DES48_11175</name>
</gene>
<dbReference type="SUPFAM" id="SSF46689">
    <property type="entry name" value="Homeodomain-like"/>
    <property type="match status" value="1"/>
</dbReference>
<evidence type="ECO:0000256" key="4">
    <source>
        <dbReference type="PROSITE-ProRule" id="PRU00335"/>
    </source>
</evidence>
<keyword evidence="3" id="KW-0804">Transcription</keyword>
<evidence type="ECO:0000313" key="6">
    <source>
        <dbReference type="EMBL" id="RBO93564.1"/>
    </source>
</evidence>
<dbReference type="Pfam" id="PF17924">
    <property type="entry name" value="TetR_C_19"/>
    <property type="match status" value="1"/>
</dbReference>
<protein>
    <submittedName>
        <fullName evidence="6">TetR family transcriptional regulator</fullName>
    </submittedName>
</protein>
<dbReference type="STRING" id="200904.GCA_900168775_02671"/>
<dbReference type="RefSeq" id="WP_113869919.1">
    <property type="nucleotide sequence ID" value="NZ_BAABQN010000010.1"/>
</dbReference>
<dbReference type="PROSITE" id="PS50977">
    <property type="entry name" value="HTH_TETR_2"/>
    <property type="match status" value="1"/>
</dbReference>
<dbReference type="InterPro" id="IPR001647">
    <property type="entry name" value="HTH_TetR"/>
</dbReference>
<accession>A0A366DWB9</accession>
<sequence>MPKETFFNLTENKKSKLIEAAEQEFARAPLHEASIANIIKTAGIPRGSFYQYFSDKEDLYFFLLDSKLQTSKKNFIEALEKHHGDIFEAFIEIYNDFLITMPDEEEHNFIKNALLFATYRVENTFADIFDSTSDREHFNRLMELIDHKPFKDKEEVISILQMIGAIAFHNSIVKLTNKLSDEVAIKQFRIQMDFIKYGVYTEKSK</sequence>
<dbReference type="InterPro" id="IPR009057">
    <property type="entry name" value="Homeodomain-like_sf"/>
</dbReference>
<dbReference type="EMBL" id="QNRI01000011">
    <property type="protein sequence ID" value="RBO93564.1"/>
    <property type="molecule type" value="Genomic_DNA"/>
</dbReference>
<dbReference type="Proteomes" id="UP000252254">
    <property type="component" value="Unassembled WGS sequence"/>
</dbReference>
<name>A0A366DWB9_9BACI</name>
<evidence type="ECO:0000259" key="5">
    <source>
        <dbReference type="PROSITE" id="PS50977"/>
    </source>
</evidence>
<evidence type="ECO:0000313" key="7">
    <source>
        <dbReference type="Proteomes" id="UP000252254"/>
    </source>
</evidence>
<evidence type="ECO:0000256" key="2">
    <source>
        <dbReference type="ARBA" id="ARBA00023125"/>
    </source>
</evidence>
<dbReference type="GO" id="GO:0003677">
    <property type="term" value="F:DNA binding"/>
    <property type="evidence" value="ECO:0007669"/>
    <property type="project" value="UniProtKB-UniRule"/>
</dbReference>
<dbReference type="OrthoDB" id="9812484at2"/>
<dbReference type="PANTHER" id="PTHR47506:SF1">
    <property type="entry name" value="HTH-TYPE TRANSCRIPTIONAL REGULATOR YJDC"/>
    <property type="match status" value="1"/>
</dbReference>
<feature type="domain" description="HTH tetR-type" evidence="5">
    <location>
        <begin position="11"/>
        <end position="71"/>
    </location>
</feature>
<evidence type="ECO:0000256" key="1">
    <source>
        <dbReference type="ARBA" id="ARBA00023015"/>
    </source>
</evidence>
<keyword evidence="1" id="KW-0805">Transcription regulation</keyword>